<evidence type="ECO:0000313" key="5">
    <source>
        <dbReference type="EMBL" id="GAA2634993.1"/>
    </source>
</evidence>
<dbReference type="Proteomes" id="UP001501509">
    <property type="component" value="Unassembled WGS sequence"/>
</dbReference>
<dbReference type="PANTHER" id="PTHR10272">
    <property type="entry name" value="PLATELET-ACTIVATING FACTOR ACETYLHYDROLASE"/>
    <property type="match status" value="1"/>
</dbReference>
<name>A0ABN3QTR5_9ACTN</name>
<dbReference type="PANTHER" id="PTHR10272:SF14">
    <property type="entry name" value="PAF ACETYLHYDROLASE FAMILY PROTEIN"/>
    <property type="match status" value="1"/>
</dbReference>
<dbReference type="SUPFAM" id="SSF53474">
    <property type="entry name" value="alpha/beta-Hydrolases"/>
    <property type="match status" value="1"/>
</dbReference>
<keyword evidence="2" id="KW-0442">Lipid degradation</keyword>
<proteinExistence type="predicted"/>
<evidence type="ECO:0000256" key="3">
    <source>
        <dbReference type="ARBA" id="ARBA00023098"/>
    </source>
</evidence>
<gene>
    <name evidence="5" type="ORF">GCM10010411_87340</name>
</gene>
<dbReference type="Gene3D" id="3.40.50.1820">
    <property type="entry name" value="alpha/beta hydrolase"/>
    <property type="match status" value="1"/>
</dbReference>
<feature type="region of interest" description="Disordered" evidence="4">
    <location>
        <begin position="1"/>
        <end position="25"/>
    </location>
</feature>
<keyword evidence="3" id="KW-0443">Lipid metabolism</keyword>
<comment type="caution">
    <text evidence="5">The sequence shown here is derived from an EMBL/GenBank/DDBJ whole genome shotgun (WGS) entry which is preliminary data.</text>
</comment>
<dbReference type="Pfam" id="PF03403">
    <property type="entry name" value="PAF-AH_p_II"/>
    <property type="match status" value="1"/>
</dbReference>
<evidence type="ECO:0000256" key="4">
    <source>
        <dbReference type="SAM" id="MobiDB-lite"/>
    </source>
</evidence>
<evidence type="ECO:0000256" key="1">
    <source>
        <dbReference type="ARBA" id="ARBA00022801"/>
    </source>
</evidence>
<keyword evidence="1 5" id="KW-0378">Hydrolase</keyword>
<evidence type="ECO:0000256" key="2">
    <source>
        <dbReference type="ARBA" id="ARBA00022963"/>
    </source>
</evidence>
<protein>
    <submittedName>
        <fullName evidence="5">Alpha/beta hydrolase</fullName>
    </submittedName>
</protein>
<dbReference type="GO" id="GO:0016787">
    <property type="term" value="F:hydrolase activity"/>
    <property type="evidence" value="ECO:0007669"/>
    <property type="project" value="UniProtKB-KW"/>
</dbReference>
<reference evidence="5 6" key="1">
    <citation type="journal article" date="2019" name="Int. J. Syst. Evol. Microbiol.">
        <title>The Global Catalogue of Microorganisms (GCM) 10K type strain sequencing project: providing services to taxonomists for standard genome sequencing and annotation.</title>
        <authorList>
            <consortium name="The Broad Institute Genomics Platform"/>
            <consortium name="The Broad Institute Genome Sequencing Center for Infectious Disease"/>
            <person name="Wu L."/>
            <person name="Ma J."/>
        </authorList>
    </citation>
    <scope>NUCLEOTIDE SEQUENCE [LARGE SCALE GENOMIC DNA]</scope>
    <source>
        <strain evidence="5 6">JCM 6833</strain>
    </source>
</reference>
<keyword evidence="6" id="KW-1185">Reference proteome</keyword>
<organism evidence="5 6">
    <name type="scientific">Actinomadura fulvescens</name>
    <dbReference type="NCBI Taxonomy" id="46160"/>
    <lineage>
        <taxon>Bacteria</taxon>
        <taxon>Bacillati</taxon>
        <taxon>Actinomycetota</taxon>
        <taxon>Actinomycetes</taxon>
        <taxon>Streptosporangiales</taxon>
        <taxon>Thermomonosporaceae</taxon>
        <taxon>Actinomadura</taxon>
    </lineage>
</organism>
<dbReference type="EMBL" id="BAAATD010000019">
    <property type="protein sequence ID" value="GAA2634993.1"/>
    <property type="molecule type" value="Genomic_DNA"/>
</dbReference>
<evidence type="ECO:0000313" key="6">
    <source>
        <dbReference type="Proteomes" id="UP001501509"/>
    </source>
</evidence>
<dbReference type="InterPro" id="IPR029058">
    <property type="entry name" value="AB_hydrolase_fold"/>
</dbReference>
<accession>A0ABN3QTR5</accession>
<dbReference type="RefSeq" id="WP_344548433.1">
    <property type="nucleotide sequence ID" value="NZ_BAAATD010000019.1"/>
</dbReference>
<sequence>MISQPPADEARPPVPSGSKRPPVLKRRSVVATAGTASVLLAITGTAAATGHMPTRTETAKVVHGPTAQAAQRQTVRLSLPAPTGPRRIGTTSLHLIDRARQDPWTSPARRELMISLWYPTLSADAHRRVPWLTRAAASQYLTQAGRDLQTPLDKVVLPVTHAGHGAPVHARGRGNPVVLFSPGYGSMRAQGTALVEDLASRGYVVVTIDHTYDSQLVEFPHGRLELSRKPAQPTPKDIAKALKARLDDTKFVMDQLAALNAGRNPDAGRRRLPRGLKGSLDLSKIGMFGHSLGGATAADTMAEDSRILAGADLDGSIPGAVADTGLDRPFLLMSNATHGRYNDPTWEQFWSNLRGWRRELLLRDSGHQTYTDLSPMAQQLMRALPIPPQVAARLTESIGTIDAGRAVAAQRAYLGAFFDLHLRHHDNRLLSGPSPHYPEIQFVP</sequence>